<dbReference type="AlphaFoldDB" id="A0A9K3IA19"/>
<dbReference type="Gramene" id="mRNA:HanXRQr2_Chr09g0404931">
    <property type="protein sequence ID" value="CDS:HanXRQr2_Chr09g0404931.1"/>
    <property type="gene ID" value="HanXRQr2_Chr09g0404931"/>
</dbReference>
<proteinExistence type="predicted"/>
<dbReference type="Proteomes" id="UP000215914">
    <property type="component" value="Unassembled WGS sequence"/>
</dbReference>
<evidence type="ECO:0000313" key="2">
    <source>
        <dbReference type="Proteomes" id="UP000215914"/>
    </source>
</evidence>
<evidence type="ECO:0000313" key="1">
    <source>
        <dbReference type="EMBL" id="KAF5792344.1"/>
    </source>
</evidence>
<comment type="caution">
    <text evidence="1">The sequence shown here is derived from an EMBL/GenBank/DDBJ whole genome shotgun (WGS) entry which is preliminary data.</text>
</comment>
<reference evidence="1" key="1">
    <citation type="journal article" date="2017" name="Nature">
        <title>The sunflower genome provides insights into oil metabolism, flowering and Asterid evolution.</title>
        <authorList>
            <person name="Badouin H."/>
            <person name="Gouzy J."/>
            <person name="Grassa C.J."/>
            <person name="Murat F."/>
            <person name="Staton S.E."/>
            <person name="Cottret L."/>
            <person name="Lelandais-Briere C."/>
            <person name="Owens G.L."/>
            <person name="Carrere S."/>
            <person name="Mayjonade B."/>
            <person name="Legrand L."/>
            <person name="Gill N."/>
            <person name="Kane N.C."/>
            <person name="Bowers J.E."/>
            <person name="Hubner S."/>
            <person name="Bellec A."/>
            <person name="Berard A."/>
            <person name="Berges H."/>
            <person name="Blanchet N."/>
            <person name="Boniface M.C."/>
            <person name="Brunel D."/>
            <person name="Catrice O."/>
            <person name="Chaidir N."/>
            <person name="Claudel C."/>
            <person name="Donnadieu C."/>
            <person name="Faraut T."/>
            <person name="Fievet G."/>
            <person name="Helmstetter N."/>
            <person name="King M."/>
            <person name="Knapp S.J."/>
            <person name="Lai Z."/>
            <person name="Le Paslier M.C."/>
            <person name="Lippi Y."/>
            <person name="Lorenzon L."/>
            <person name="Mandel J.R."/>
            <person name="Marage G."/>
            <person name="Marchand G."/>
            <person name="Marquand E."/>
            <person name="Bret-Mestries E."/>
            <person name="Morien E."/>
            <person name="Nambeesan S."/>
            <person name="Nguyen T."/>
            <person name="Pegot-Espagnet P."/>
            <person name="Pouilly N."/>
            <person name="Raftis F."/>
            <person name="Sallet E."/>
            <person name="Schiex T."/>
            <person name="Thomas J."/>
            <person name="Vandecasteele C."/>
            <person name="Vares D."/>
            <person name="Vear F."/>
            <person name="Vautrin S."/>
            <person name="Crespi M."/>
            <person name="Mangin B."/>
            <person name="Burke J.M."/>
            <person name="Salse J."/>
            <person name="Munos S."/>
            <person name="Vincourt P."/>
            <person name="Rieseberg L.H."/>
            <person name="Langlade N.B."/>
        </authorList>
    </citation>
    <scope>NUCLEOTIDE SEQUENCE</scope>
    <source>
        <tissue evidence="1">Leaves</tissue>
    </source>
</reference>
<accession>A0A9K3IA19</accession>
<dbReference type="EMBL" id="MNCJ02000324">
    <property type="protein sequence ID" value="KAF5792344.1"/>
    <property type="molecule type" value="Genomic_DNA"/>
</dbReference>
<keyword evidence="2" id="KW-1185">Reference proteome</keyword>
<organism evidence="1 2">
    <name type="scientific">Helianthus annuus</name>
    <name type="common">Common sunflower</name>
    <dbReference type="NCBI Taxonomy" id="4232"/>
    <lineage>
        <taxon>Eukaryota</taxon>
        <taxon>Viridiplantae</taxon>
        <taxon>Streptophyta</taxon>
        <taxon>Embryophyta</taxon>
        <taxon>Tracheophyta</taxon>
        <taxon>Spermatophyta</taxon>
        <taxon>Magnoliopsida</taxon>
        <taxon>eudicotyledons</taxon>
        <taxon>Gunneridae</taxon>
        <taxon>Pentapetalae</taxon>
        <taxon>asterids</taxon>
        <taxon>campanulids</taxon>
        <taxon>Asterales</taxon>
        <taxon>Asteraceae</taxon>
        <taxon>Asteroideae</taxon>
        <taxon>Heliantheae alliance</taxon>
        <taxon>Heliantheae</taxon>
        <taxon>Helianthus</taxon>
    </lineage>
</organism>
<name>A0A9K3IA19_HELAN</name>
<protein>
    <submittedName>
        <fullName evidence="1">Uncharacterized protein</fullName>
    </submittedName>
</protein>
<reference evidence="1" key="2">
    <citation type="submission" date="2020-06" db="EMBL/GenBank/DDBJ databases">
        <title>Helianthus annuus Genome sequencing and assembly Release 2.</title>
        <authorList>
            <person name="Gouzy J."/>
            <person name="Langlade N."/>
            <person name="Munos S."/>
        </authorList>
    </citation>
    <scope>NUCLEOTIDE SEQUENCE</scope>
    <source>
        <tissue evidence="1">Leaves</tissue>
    </source>
</reference>
<gene>
    <name evidence="1" type="ORF">HanXRQr2_Chr09g0404931</name>
</gene>
<sequence>MVSVFSLFLPSHIAMDDYYLFKIVNYAMKGTNKTTGKKKQFYGSFHNTHIINLNMM</sequence>